<comment type="caution">
    <text evidence="2">The sequence shown here is derived from an EMBL/GenBank/DDBJ whole genome shotgun (WGS) entry which is preliminary data.</text>
</comment>
<keyword evidence="3" id="KW-1185">Reference proteome</keyword>
<evidence type="ECO:0000313" key="2">
    <source>
        <dbReference type="EMBL" id="MED6142824.1"/>
    </source>
</evidence>
<feature type="compositionally biased region" description="Basic residues" evidence="1">
    <location>
        <begin position="1"/>
        <end position="17"/>
    </location>
</feature>
<sequence length="99" mass="11629">MAKKTQARKQKTSGKKNKQYDKSNRTRCSPSDVFALLIIYLHETHFGKDSEDEKVQPPWVSYWSGETLRKRMRVDKTDSTGLLRQANQRKDNTNKKKNK</sequence>
<evidence type="ECO:0000256" key="1">
    <source>
        <dbReference type="SAM" id="MobiDB-lite"/>
    </source>
</evidence>
<reference evidence="2 3" key="1">
    <citation type="journal article" date="2023" name="Plants (Basel)">
        <title>Bridging the Gap: Combining Genomics and Transcriptomics Approaches to Understand Stylosanthes scabra, an Orphan Legume from the Brazilian Caatinga.</title>
        <authorList>
            <person name="Ferreira-Neto J.R.C."/>
            <person name="da Silva M.D."/>
            <person name="Binneck E."/>
            <person name="de Melo N.F."/>
            <person name="da Silva R.H."/>
            <person name="de Melo A.L.T.M."/>
            <person name="Pandolfi V."/>
            <person name="Bustamante F.O."/>
            <person name="Brasileiro-Vidal A.C."/>
            <person name="Benko-Iseppon A.M."/>
        </authorList>
    </citation>
    <scope>NUCLEOTIDE SEQUENCE [LARGE SCALE GENOMIC DNA]</scope>
    <source>
        <tissue evidence="2">Leaves</tissue>
    </source>
</reference>
<evidence type="ECO:0000313" key="3">
    <source>
        <dbReference type="Proteomes" id="UP001341840"/>
    </source>
</evidence>
<protein>
    <submittedName>
        <fullName evidence="2">Uncharacterized protein</fullName>
    </submittedName>
</protein>
<proteinExistence type="predicted"/>
<organism evidence="2 3">
    <name type="scientific">Stylosanthes scabra</name>
    <dbReference type="NCBI Taxonomy" id="79078"/>
    <lineage>
        <taxon>Eukaryota</taxon>
        <taxon>Viridiplantae</taxon>
        <taxon>Streptophyta</taxon>
        <taxon>Embryophyta</taxon>
        <taxon>Tracheophyta</taxon>
        <taxon>Spermatophyta</taxon>
        <taxon>Magnoliopsida</taxon>
        <taxon>eudicotyledons</taxon>
        <taxon>Gunneridae</taxon>
        <taxon>Pentapetalae</taxon>
        <taxon>rosids</taxon>
        <taxon>fabids</taxon>
        <taxon>Fabales</taxon>
        <taxon>Fabaceae</taxon>
        <taxon>Papilionoideae</taxon>
        <taxon>50 kb inversion clade</taxon>
        <taxon>dalbergioids sensu lato</taxon>
        <taxon>Dalbergieae</taxon>
        <taxon>Pterocarpus clade</taxon>
        <taxon>Stylosanthes</taxon>
    </lineage>
</organism>
<name>A0ABU6T282_9FABA</name>
<gene>
    <name evidence="2" type="ORF">PIB30_001023</name>
</gene>
<feature type="region of interest" description="Disordered" evidence="1">
    <location>
        <begin position="1"/>
        <end position="27"/>
    </location>
</feature>
<feature type="region of interest" description="Disordered" evidence="1">
    <location>
        <begin position="73"/>
        <end position="99"/>
    </location>
</feature>
<feature type="compositionally biased region" description="Basic and acidic residues" evidence="1">
    <location>
        <begin position="88"/>
        <end position="99"/>
    </location>
</feature>
<accession>A0ABU6T282</accession>
<dbReference type="Proteomes" id="UP001341840">
    <property type="component" value="Unassembled WGS sequence"/>
</dbReference>
<dbReference type="EMBL" id="JASCZI010090623">
    <property type="protein sequence ID" value="MED6142824.1"/>
    <property type="molecule type" value="Genomic_DNA"/>
</dbReference>